<evidence type="ECO:0000259" key="6">
    <source>
        <dbReference type="Pfam" id="PF01676"/>
    </source>
</evidence>
<dbReference type="Gene3D" id="3.30.70.2130">
    <property type="entry name" value="Metalloenzyme domain"/>
    <property type="match status" value="1"/>
</dbReference>
<proteinExistence type="inferred from homology"/>
<comment type="caution">
    <text evidence="7">The sequence shown here is derived from an EMBL/GenBank/DDBJ whole genome shotgun (WGS) entry which is preliminary data.</text>
</comment>
<evidence type="ECO:0000256" key="3">
    <source>
        <dbReference type="ARBA" id="ARBA00004921"/>
    </source>
</evidence>
<dbReference type="PANTHER" id="PTHR31209:SF4">
    <property type="entry name" value="2,3-BISPHOSPHOGLYCERATE-INDEPENDENT PHOSPHOGLYCERATE MUTASE"/>
    <property type="match status" value="1"/>
</dbReference>
<name>X0YEP2_9ZZZZ</name>
<comment type="catalytic activity">
    <reaction evidence="1">
        <text>(2R)-2-phosphoglycerate = (2R)-3-phosphoglycerate</text>
        <dbReference type="Rhea" id="RHEA:15901"/>
        <dbReference type="ChEBI" id="CHEBI:58272"/>
        <dbReference type="ChEBI" id="CHEBI:58289"/>
        <dbReference type="EC" id="5.4.2.12"/>
    </reaction>
</comment>
<dbReference type="GO" id="GO:0004619">
    <property type="term" value="F:phosphoglycerate mutase activity"/>
    <property type="evidence" value="ECO:0007669"/>
    <property type="project" value="UniProtKB-EC"/>
</dbReference>
<comment type="function">
    <text evidence="2">Catalyzes the interconversion of 2-phosphoglycerate and 3-phosphoglycerate.</text>
</comment>
<gene>
    <name evidence="7" type="ORF">S01H1_76664</name>
</gene>
<evidence type="ECO:0000313" key="7">
    <source>
        <dbReference type="EMBL" id="GAG45707.1"/>
    </source>
</evidence>
<dbReference type="GO" id="GO:0046872">
    <property type="term" value="F:metal ion binding"/>
    <property type="evidence" value="ECO:0007669"/>
    <property type="project" value="InterPro"/>
</dbReference>
<evidence type="ECO:0000256" key="5">
    <source>
        <dbReference type="ARBA" id="ARBA00023152"/>
    </source>
</evidence>
<dbReference type="InterPro" id="IPR042253">
    <property type="entry name" value="Pglycerate_mutase_ApgM_sf"/>
</dbReference>
<comment type="similarity">
    <text evidence="4">Belongs to the BPG-independent phosphoglycerate mutase family. A-PGAM subfamily.</text>
</comment>
<reference evidence="7" key="1">
    <citation type="journal article" date="2014" name="Front. Microbiol.">
        <title>High frequency of phylogenetically diverse reductive dehalogenase-homologous genes in deep subseafloor sedimentary metagenomes.</title>
        <authorList>
            <person name="Kawai M."/>
            <person name="Futagami T."/>
            <person name="Toyoda A."/>
            <person name="Takaki Y."/>
            <person name="Nishi S."/>
            <person name="Hori S."/>
            <person name="Arai W."/>
            <person name="Tsubouchi T."/>
            <person name="Morono Y."/>
            <person name="Uchiyama I."/>
            <person name="Ito T."/>
            <person name="Fujiyama A."/>
            <person name="Inagaki F."/>
            <person name="Takami H."/>
        </authorList>
    </citation>
    <scope>NUCLEOTIDE SEQUENCE</scope>
    <source>
        <strain evidence="7">Expedition CK06-06</strain>
    </source>
</reference>
<accession>X0YEP2</accession>
<sequence>NKLCKWGRCGLFQTVPKDMPPGSEVANLAVLGYDVHKVYQGRGVLEGASIGIEIEPADLVMRCNLLCIEDEKIKNHSAGHISTEEANILIDFLNENLADDVIRFYPGFSFRHILVVKNGINDLKFIPPHDVPGIPFKDVLIKPTCKRGEETAKLLNQLILESQELLKDHPVNVKRIAKGEDPANSVWFWSAGYKPQMRTLKEKFGVSGAVISAVDIIKGLGIFAGMDVIEVEGAT</sequence>
<comment type="pathway">
    <text evidence="3">Carbohydrate degradation.</text>
</comment>
<dbReference type="Pfam" id="PF01676">
    <property type="entry name" value="Metalloenzyme"/>
    <property type="match status" value="1"/>
</dbReference>
<dbReference type="SUPFAM" id="SSF53649">
    <property type="entry name" value="Alkaline phosphatase-like"/>
    <property type="match status" value="1"/>
</dbReference>
<feature type="non-terminal residue" evidence="7">
    <location>
        <position position="1"/>
    </location>
</feature>
<dbReference type="GO" id="GO:0006096">
    <property type="term" value="P:glycolytic process"/>
    <property type="evidence" value="ECO:0007669"/>
    <property type="project" value="UniProtKB-KW"/>
</dbReference>
<dbReference type="InterPro" id="IPR004456">
    <property type="entry name" value="Pglycerate_mutase_ApgM"/>
</dbReference>
<protein>
    <recommendedName>
        <fullName evidence="6">Metalloenzyme domain-containing protein</fullName>
    </recommendedName>
</protein>
<dbReference type="EMBL" id="BARS01051469">
    <property type="protein sequence ID" value="GAG45707.1"/>
    <property type="molecule type" value="Genomic_DNA"/>
</dbReference>
<feature type="non-terminal residue" evidence="7">
    <location>
        <position position="235"/>
    </location>
</feature>
<keyword evidence="5" id="KW-0324">Glycolysis</keyword>
<feature type="domain" description="Metalloenzyme" evidence="6">
    <location>
        <begin position="2"/>
        <end position="235"/>
    </location>
</feature>
<dbReference type="InterPro" id="IPR006124">
    <property type="entry name" value="Metalloenzyme"/>
</dbReference>
<dbReference type="InterPro" id="IPR017850">
    <property type="entry name" value="Alkaline_phosphatase_core_sf"/>
</dbReference>
<dbReference type="PANTHER" id="PTHR31209">
    <property type="entry name" value="COFACTOR-INDEPENDENT PHOSPHOGLYCERATE MUTASE"/>
    <property type="match status" value="1"/>
</dbReference>
<dbReference type="Pfam" id="PF10143">
    <property type="entry name" value="PhosphMutase"/>
    <property type="match status" value="1"/>
</dbReference>
<organism evidence="7">
    <name type="scientific">marine sediment metagenome</name>
    <dbReference type="NCBI Taxonomy" id="412755"/>
    <lineage>
        <taxon>unclassified sequences</taxon>
        <taxon>metagenomes</taxon>
        <taxon>ecological metagenomes</taxon>
    </lineage>
</organism>
<evidence type="ECO:0000256" key="2">
    <source>
        <dbReference type="ARBA" id="ARBA00002315"/>
    </source>
</evidence>
<evidence type="ECO:0000256" key="4">
    <source>
        <dbReference type="ARBA" id="ARBA00005524"/>
    </source>
</evidence>
<evidence type="ECO:0000256" key="1">
    <source>
        <dbReference type="ARBA" id="ARBA00000370"/>
    </source>
</evidence>
<dbReference type="AlphaFoldDB" id="X0YEP2"/>
<dbReference type="Gene3D" id="3.40.720.10">
    <property type="entry name" value="Alkaline Phosphatase, subunit A"/>
    <property type="match status" value="1"/>
</dbReference>